<keyword evidence="4" id="KW-0614">Plasmid</keyword>
<dbReference type="PROSITE" id="PS51257">
    <property type="entry name" value="PROKAR_LIPOPROTEIN"/>
    <property type="match status" value="1"/>
</dbReference>
<feature type="signal peptide" evidence="3">
    <location>
        <begin position="1"/>
        <end position="20"/>
    </location>
</feature>
<evidence type="ECO:0008006" key="6">
    <source>
        <dbReference type="Google" id="ProtNLM"/>
    </source>
</evidence>
<name>A0ABT7KZ66_9BACI</name>
<geneLocation type="plasmid" evidence="4">
    <name>pBS01</name>
</geneLocation>
<evidence type="ECO:0000313" key="4">
    <source>
        <dbReference type="EMBL" id="MDL2419370.1"/>
    </source>
</evidence>
<evidence type="ECO:0000256" key="1">
    <source>
        <dbReference type="SAM" id="Coils"/>
    </source>
</evidence>
<evidence type="ECO:0000256" key="2">
    <source>
        <dbReference type="SAM" id="MobiDB-lite"/>
    </source>
</evidence>
<comment type="caution">
    <text evidence="4">The sequence shown here is derived from an EMBL/GenBank/DDBJ whole genome shotgun (WGS) entry which is preliminary data.</text>
</comment>
<evidence type="ECO:0000313" key="5">
    <source>
        <dbReference type="Proteomes" id="UP001229716"/>
    </source>
</evidence>
<protein>
    <recommendedName>
        <fullName evidence="6">Lipoprotein</fullName>
    </recommendedName>
</protein>
<gene>
    <name evidence="4" type="ORF">P6F46_27755</name>
</gene>
<dbReference type="Proteomes" id="UP001229716">
    <property type="component" value="Unassembled WGS sequence"/>
</dbReference>
<proteinExistence type="predicted"/>
<dbReference type="EMBL" id="JASWHZ010000002">
    <property type="protein sequence ID" value="MDL2419370.1"/>
    <property type="molecule type" value="Genomic_DNA"/>
</dbReference>
<feature type="coiled-coil region" evidence="1">
    <location>
        <begin position="62"/>
        <end position="96"/>
    </location>
</feature>
<feature type="chain" id="PRO_5045133446" description="Lipoprotein" evidence="3">
    <location>
        <begin position="21"/>
        <end position="186"/>
    </location>
</feature>
<accession>A0ABT7KZ66</accession>
<keyword evidence="3" id="KW-0732">Signal</keyword>
<keyword evidence="5" id="KW-1185">Reference proteome</keyword>
<reference evidence="4 5" key="1">
    <citation type="journal article" date="2023" name="Int. J. Mol. Sci.">
        <title>Pathogenicity and Genomic Characterization of a Novel Genospecies, Bacillus shihchuchen, of the Bacillus cereus Group Isolated from Chinese Softshell Turtle (Pelodiscus sinensis).</title>
        <authorList>
            <person name="Cheng L.W."/>
            <person name="Byadgi O.V."/>
            <person name="Tsai C.E."/>
            <person name="Wang P.C."/>
            <person name="Chen S.C."/>
        </authorList>
    </citation>
    <scope>NUCLEOTIDE SEQUENCE [LARGE SCALE GENOMIC DNA]</scope>
    <source>
        <strain evidence="4 5">QF108-045</strain>
    </source>
</reference>
<organism evidence="4 5">
    <name type="scientific">Bacillus shihchuchen</name>
    <dbReference type="NCBI Taxonomy" id="3036942"/>
    <lineage>
        <taxon>Bacteria</taxon>
        <taxon>Bacillati</taxon>
        <taxon>Bacillota</taxon>
        <taxon>Bacilli</taxon>
        <taxon>Bacillales</taxon>
        <taxon>Bacillaceae</taxon>
        <taxon>Bacillus</taxon>
        <taxon>Bacillus cereus group</taxon>
    </lineage>
</organism>
<keyword evidence="1" id="KW-0175">Coiled coil</keyword>
<feature type="region of interest" description="Disordered" evidence="2">
    <location>
        <begin position="23"/>
        <end position="45"/>
    </location>
</feature>
<evidence type="ECO:0000256" key="3">
    <source>
        <dbReference type="SAM" id="SignalP"/>
    </source>
</evidence>
<sequence length="186" mass="21011">MGKKWTFLLLVVLMSFAGCSSTESEKASKNDDKTTESKEVVKETTPVKEPIAPVVDMRTQYLKDMDIELRRLYDALKSIQAQLDAHRRDNQNSKTQAWKDEMLKGYSAVESANTNIKTYPNDKIPSDLKENHQKLTEGLGLLVKSKEFLIRGLPDNNEEVISTGNMFVKLGTNLVDPATNFILDQE</sequence>